<dbReference type="STRING" id="133383.A0A1R0GZC5"/>
<dbReference type="GO" id="GO:0005739">
    <property type="term" value="C:mitochondrion"/>
    <property type="evidence" value="ECO:0007669"/>
    <property type="project" value="UniProtKB-SubCell"/>
</dbReference>
<dbReference type="SUPFAM" id="SSF75620">
    <property type="entry name" value="Release factor"/>
    <property type="match status" value="1"/>
</dbReference>
<feature type="region of interest" description="Disordered" evidence="5">
    <location>
        <begin position="55"/>
        <end position="94"/>
    </location>
</feature>
<evidence type="ECO:0000256" key="2">
    <source>
        <dbReference type="ARBA" id="ARBA00010835"/>
    </source>
</evidence>
<keyword evidence="4" id="KW-0496">Mitochondrion</keyword>
<dbReference type="Pfam" id="PF00472">
    <property type="entry name" value="RF-1"/>
    <property type="match status" value="1"/>
</dbReference>
<dbReference type="PANTHER" id="PTHR46203">
    <property type="entry name" value="PROBABLE PEPTIDE CHAIN RELEASE FACTOR C12ORF65"/>
    <property type="match status" value="1"/>
</dbReference>
<organism evidence="7 8">
    <name type="scientific">Smittium mucronatum</name>
    <dbReference type="NCBI Taxonomy" id="133383"/>
    <lineage>
        <taxon>Eukaryota</taxon>
        <taxon>Fungi</taxon>
        <taxon>Fungi incertae sedis</taxon>
        <taxon>Zoopagomycota</taxon>
        <taxon>Kickxellomycotina</taxon>
        <taxon>Harpellomycetes</taxon>
        <taxon>Harpellales</taxon>
        <taxon>Legeriomycetaceae</taxon>
        <taxon>Smittium</taxon>
    </lineage>
</organism>
<evidence type="ECO:0000259" key="6">
    <source>
        <dbReference type="Pfam" id="PF00472"/>
    </source>
</evidence>
<dbReference type="InterPro" id="IPR052405">
    <property type="entry name" value="Mito_Transl_Release_Factor"/>
</dbReference>
<evidence type="ECO:0000313" key="7">
    <source>
        <dbReference type="EMBL" id="OLY82249.1"/>
    </source>
</evidence>
<comment type="caution">
    <text evidence="7">The sequence shown here is derived from an EMBL/GenBank/DDBJ whole genome shotgun (WGS) entry which is preliminary data.</text>
</comment>
<dbReference type="GO" id="GO:0003747">
    <property type="term" value="F:translation release factor activity"/>
    <property type="evidence" value="ECO:0007669"/>
    <property type="project" value="InterPro"/>
</dbReference>
<feature type="domain" description="Prokaryotic-type class I peptide chain release factors" evidence="6">
    <location>
        <begin position="114"/>
        <end position="157"/>
    </location>
</feature>
<reference evidence="7 8" key="1">
    <citation type="journal article" date="2016" name="Mol. Biol. Evol.">
        <title>Genome-Wide Survey of Gut Fungi (Harpellales) Reveals the First Horizontally Transferred Ubiquitin Gene from a Mosquito Host.</title>
        <authorList>
            <person name="Wang Y."/>
            <person name="White M.M."/>
            <person name="Kvist S."/>
            <person name="Moncalvo J.M."/>
        </authorList>
    </citation>
    <scope>NUCLEOTIDE SEQUENCE [LARGE SCALE GENOMIC DNA]</scope>
    <source>
        <strain evidence="7 8">ALG-7-W6</strain>
    </source>
</reference>
<evidence type="ECO:0000256" key="3">
    <source>
        <dbReference type="ARBA" id="ARBA00022946"/>
    </source>
</evidence>
<evidence type="ECO:0000256" key="5">
    <source>
        <dbReference type="SAM" id="MobiDB-lite"/>
    </source>
</evidence>
<dbReference type="AlphaFoldDB" id="A0A1R0GZC5"/>
<dbReference type="Proteomes" id="UP000187455">
    <property type="component" value="Unassembled WGS sequence"/>
</dbReference>
<dbReference type="EMBL" id="LSSL01001732">
    <property type="protein sequence ID" value="OLY82249.1"/>
    <property type="molecule type" value="Genomic_DNA"/>
</dbReference>
<evidence type="ECO:0000313" key="8">
    <source>
        <dbReference type="Proteomes" id="UP000187455"/>
    </source>
</evidence>
<dbReference type="InterPro" id="IPR000352">
    <property type="entry name" value="Pep_chain_release_fac_I"/>
</dbReference>
<keyword evidence="3" id="KW-0809">Transit peptide</keyword>
<evidence type="ECO:0000256" key="4">
    <source>
        <dbReference type="ARBA" id="ARBA00023128"/>
    </source>
</evidence>
<dbReference type="OrthoDB" id="277888at2759"/>
<dbReference type="GO" id="GO:0032543">
    <property type="term" value="P:mitochondrial translation"/>
    <property type="evidence" value="ECO:0007669"/>
    <property type="project" value="UniProtKB-ARBA"/>
</dbReference>
<dbReference type="Gene3D" id="3.30.160.20">
    <property type="match status" value="1"/>
</dbReference>
<keyword evidence="8" id="KW-1185">Reference proteome</keyword>
<feature type="compositionally biased region" description="Polar residues" evidence="5">
    <location>
        <begin position="55"/>
        <end position="70"/>
    </location>
</feature>
<dbReference type="InterPro" id="IPR045853">
    <property type="entry name" value="Pep_chain_release_fac_I_sf"/>
</dbReference>
<sequence>MLVARNTSFNLPIFGLFKHCSQIRFISFQKKNYSVPISKIRLRISSTRIGYRYQSNTTLSNNTPLDTSPVATPPDEEQLDNNVSDPLSSPEDKAPSDVLASFIESLPLVGNKRTIKINSTEYKETFVKGSGNGGQKINKTNSCVQLLHIPSGIVVQVSIPTTAYLSISPLITFFFTNIVPGNQISAFQPENRHEAADFQTGSFN</sequence>
<protein>
    <submittedName>
        <fullName evidence="7">Putative peptide chain release factor C12orf65-like protein</fullName>
    </submittedName>
</protein>
<dbReference type="PANTHER" id="PTHR46203:SF1">
    <property type="entry name" value="MITOCHONDRIAL TRANSLATION RELEASE FACTOR IN RESCUE"/>
    <property type="match status" value="1"/>
</dbReference>
<comment type="similarity">
    <text evidence="2">Belongs to the prokaryotic/mitochondrial release factor family.</text>
</comment>
<evidence type="ECO:0000256" key="1">
    <source>
        <dbReference type="ARBA" id="ARBA00004173"/>
    </source>
</evidence>
<proteinExistence type="inferred from homology"/>
<comment type="subcellular location">
    <subcellularLocation>
        <location evidence="1">Mitochondrion</location>
    </subcellularLocation>
</comment>
<name>A0A1R0GZC5_9FUNG</name>
<gene>
    <name evidence="7" type="ORF">AYI68_g3633</name>
</gene>
<accession>A0A1R0GZC5</accession>